<feature type="domain" description="HNH nuclease" evidence="1">
    <location>
        <begin position="219"/>
        <end position="271"/>
    </location>
</feature>
<protein>
    <submittedName>
        <fullName evidence="2">HNH endonuclease</fullName>
    </submittedName>
</protein>
<keyword evidence="2" id="KW-0255">Endonuclease</keyword>
<name>A0ABR8RIC6_9GAMM</name>
<dbReference type="GO" id="GO:0004519">
    <property type="term" value="F:endonuclease activity"/>
    <property type="evidence" value="ECO:0007669"/>
    <property type="project" value="UniProtKB-KW"/>
</dbReference>
<sequence length="356" mass="41830">MPTAEFQLNFLRRIQWLLESSSYTSTYKFALLIAVTNLSIESGTSDNSKCIISYDQLAEKFIQLYWTQALPFSDQYGESILKQSSTTGQAKVITSILTLQEETKTTNLNIARIRNIKKWQSTIKEIARTIKNNPAKYLQSAEDKVSREFFYIYNSRENAIILKSGIAYCFARFSQIIHKLCQQYWTEFVRNNRHNQPYFSDDIDLQGFLFNQTRQDLSLLVPILNDTQHGQCFYCQKPLKKDIEVDHFVPWSKYPNDTTHNFVLTDHKCNNSKRDYLAEEKFYEKWLRRNQQYGQTIEQETDGIGFISNQKRSETISQWAYQIAVEHEDLVWSPESNMRLRTINPELLPRLKGVVL</sequence>
<keyword evidence="2" id="KW-0378">Hydrolase</keyword>
<keyword evidence="2" id="KW-0540">Nuclease</keyword>
<dbReference type="Gene3D" id="1.10.30.50">
    <property type="match status" value="1"/>
</dbReference>
<reference evidence="2 3" key="1">
    <citation type="submission" date="2020-08" db="EMBL/GenBank/DDBJ databases">
        <title>A Genomic Blueprint of the Chicken Gut Microbiome.</title>
        <authorList>
            <person name="Gilroy R."/>
            <person name="Ravi A."/>
            <person name="Getino M."/>
            <person name="Pursley I."/>
            <person name="Horton D.L."/>
            <person name="Alikhan N.-F."/>
            <person name="Baker D."/>
            <person name="Gharbi K."/>
            <person name="Hall N."/>
            <person name="Watson M."/>
            <person name="Adriaenssens E.M."/>
            <person name="Foster-Nyarko E."/>
            <person name="Jarju S."/>
            <person name="Secka A."/>
            <person name="Antonio M."/>
            <person name="Oren A."/>
            <person name="Chaudhuri R."/>
            <person name="La Ragione R.M."/>
            <person name="Hildebrand F."/>
            <person name="Pallen M.J."/>
        </authorList>
    </citation>
    <scope>NUCLEOTIDE SEQUENCE [LARGE SCALE GENOMIC DNA]</scope>
    <source>
        <strain evidence="2 3">Sa4CVA2</strain>
    </source>
</reference>
<comment type="caution">
    <text evidence="2">The sequence shown here is derived from an EMBL/GenBank/DDBJ whole genome shotgun (WGS) entry which is preliminary data.</text>
</comment>
<dbReference type="RefSeq" id="WP_191691199.1">
    <property type="nucleotide sequence ID" value="NZ_JACSQR010000012.1"/>
</dbReference>
<accession>A0ABR8RIC6</accession>
<keyword evidence="3" id="KW-1185">Reference proteome</keyword>
<dbReference type="Proteomes" id="UP000606724">
    <property type="component" value="Unassembled WGS sequence"/>
</dbReference>
<evidence type="ECO:0000259" key="1">
    <source>
        <dbReference type="SMART" id="SM00507"/>
    </source>
</evidence>
<evidence type="ECO:0000313" key="3">
    <source>
        <dbReference type="Proteomes" id="UP000606724"/>
    </source>
</evidence>
<dbReference type="SMART" id="SM00507">
    <property type="entry name" value="HNHc"/>
    <property type="match status" value="1"/>
</dbReference>
<dbReference type="InterPro" id="IPR003615">
    <property type="entry name" value="HNH_nuc"/>
</dbReference>
<dbReference type="EMBL" id="JACSQR010000012">
    <property type="protein sequence ID" value="MBD7947567.1"/>
    <property type="molecule type" value="Genomic_DNA"/>
</dbReference>
<evidence type="ECO:0000313" key="2">
    <source>
        <dbReference type="EMBL" id="MBD7947567.1"/>
    </source>
</evidence>
<gene>
    <name evidence="2" type="ORF">H9653_06000</name>
</gene>
<proteinExistence type="predicted"/>
<dbReference type="Pfam" id="PF13395">
    <property type="entry name" value="HNH_4"/>
    <property type="match status" value="1"/>
</dbReference>
<organism evidence="2 3">
    <name type="scientific">Psychrobacter communis</name>
    <dbReference type="NCBI Taxonomy" id="2762238"/>
    <lineage>
        <taxon>Bacteria</taxon>
        <taxon>Pseudomonadati</taxon>
        <taxon>Pseudomonadota</taxon>
        <taxon>Gammaproteobacteria</taxon>
        <taxon>Moraxellales</taxon>
        <taxon>Moraxellaceae</taxon>
        <taxon>Psychrobacter</taxon>
    </lineage>
</organism>
<dbReference type="CDD" id="cd00085">
    <property type="entry name" value="HNHc"/>
    <property type="match status" value="1"/>
</dbReference>